<dbReference type="InterPro" id="IPR006674">
    <property type="entry name" value="HD_domain"/>
</dbReference>
<dbReference type="PROSITE" id="PS51831">
    <property type="entry name" value="HD"/>
    <property type="match status" value="1"/>
</dbReference>
<accession>A0A8J6JAD8</accession>
<dbReference type="SMART" id="SM00471">
    <property type="entry name" value="HDc"/>
    <property type="match status" value="1"/>
</dbReference>
<name>A0A8J6JAD8_9FIRM</name>
<evidence type="ECO:0000259" key="1">
    <source>
        <dbReference type="PROSITE" id="PS51831"/>
    </source>
</evidence>
<comment type="caution">
    <text evidence="2">The sequence shown here is derived from an EMBL/GenBank/DDBJ whole genome shotgun (WGS) entry which is preliminary data.</text>
</comment>
<feature type="domain" description="HD" evidence="1">
    <location>
        <begin position="23"/>
        <end position="129"/>
    </location>
</feature>
<dbReference type="PANTHER" id="PTHR33594:SF1">
    <property type="entry name" value="HD_PDEASE DOMAIN-CONTAINING PROTEIN"/>
    <property type="match status" value="1"/>
</dbReference>
<proteinExistence type="predicted"/>
<evidence type="ECO:0000313" key="2">
    <source>
        <dbReference type="EMBL" id="MBC5736573.1"/>
    </source>
</evidence>
<gene>
    <name evidence="2" type="ORF">H8S62_06070</name>
</gene>
<dbReference type="AlphaFoldDB" id="A0A8J6JAD8"/>
<evidence type="ECO:0000313" key="3">
    <source>
        <dbReference type="Proteomes" id="UP000607645"/>
    </source>
</evidence>
<dbReference type="SUPFAM" id="SSF109604">
    <property type="entry name" value="HD-domain/PDEase-like"/>
    <property type="match status" value="1"/>
</dbReference>
<dbReference type="Gene3D" id="1.10.3210.50">
    <property type="match status" value="1"/>
</dbReference>
<dbReference type="PANTHER" id="PTHR33594">
    <property type="entry name" value="SUPERFAMILY HYDROLASE, PUTATIVE (AFU_ORTHOLOGUE AFUA_1G03035)-RELATED"/>
    <property type="match status" value="1"/>
</dbReference>
<organism evidence="2 3">
    <name type="scientific">Lawsonibacter faecis</name>
    <dbReference type="NCBI Taxonomy" id="2763052"/>
    <lineage>
        <taxon>Bacteria</taxon>
        <taxon>Bacillati</taxon>
        <taxon>Bacillota</taxon>
        <taxon>Clostridia</taxon>
        <taxon>Eubacteriales</taxon>
        <taxon>Oscillospiraceae</taxon>
        <taxon>Lawsonibacter</taxon>
    </lineage>
</organism>
<dbReference type="Proteomes" id="UP000607645">
    <property type="component" value="Unassembled WGS sequence"/>
</dbReference>
<dbReference type="CDD" id="cd00077">
    <property type="entry name" value="HDc"/>
    <property type="match status" value="1"/>
</dbReference>
<keyword evidence="3" id="KW-1185">Reference proteome</keyword>
<dbReference type="RefSeq" id="WP_155150598.1">
    <property type="nucleotide sequence ID" value="NZ_JACOPQ010000004.1"/>
</dbReference>
<sequence length="214" mass="23725">MDKAMYAAIESHMLSCMGDSAHDKEHIYRVLHMALDLAGHEGEDVDRDILTAAALLHDIGREDQFRDPSLCHAEAGSVKAYDFLLSLGWDEGRAGWVRACILTHRYRSDRPPQSIEAKLLFDADKLDVTGAIGIARTLYYGGAVGSALYSLDEHGLVLDGTEAGPNTFLQEYRHKLEHIGEKLYTSRAREIAAGRKQAAQSFYENLLAEIRGCC</sequence>
<dbReference type="Pfam" id="PF01966">
    <property type="entry name" value="HD"/>
    <property type="match status" value="1"/>
</dbReference>
<reference evidence="2" key="1">
    <citation type="submission" date="2020-08" db="EMBL/GenBank/DDBJ databases">
        <title>Genome public.</title>
        <authorList>
            <person name="Liu C."/>
            <person name="Sun Q."/>
        </authorList>
    </citation>
    <scope>NUCLEOTIDE SEQUENCE</scope>
    <source>
        <strain evidence="2">NSJ-52</strain>
    </source>
</reference>
<dbReference type="InterPro" id="IPR003607">
    <property type="entry name" value="HD/PDEase_dom"/>
</dbReference>
<protein>
    <submittedName>
        <fullName evidence="2">HD domain-containing protein</fullName>
    </submittedName>
</protein>
<dbReference type="EMBL" id="JACOPQ010000004">
    <property type="protein sequence ID" value="MBC5736573.1"/>
    <property type="molecule type" value="Genomic_DNA"/>
</dbReference>